<sequence>MAFDLHRTDGEVLRYDDAARFSFTATGHLVVYDARGNKTVYSHHSWNRIEEPVPPPRPMR</sequence>
<gene>
    <name evidence="1" type="ORF">SAMN04488107_2165</name>
</gene>
<reference evidence="2" key="1">
    <citation type="submission" date="2017-06" db="EMBL/GenBank/DDBJ databases">
        <authorList>
            <person name="Varghese N."/>
            <person name="Submissions S."/>
        </authorList>
    </citation>
    <scope>NUCLEOTIDE SEQUENCE [LARGE SCALE GENOMIC DNA]</scope>
    <source>
        <strain evidence="2">DSM 45423</strain>
    </source>
</reference>
<protein>
    <submittedName>
        <fullName evidence="1">Uncharacterized protein</fullName>
    </submittedName>
</protein>
<dbReference type="AlphaFoldDB" id="A0A239DHW6"/>
<evidence type="ECO:0000313" key="2">
    <source>
        <dbReference type="Proteomes" id="UP000198386"/>
    </source>
</evidence>
<name>A0A239DHW6_9ACTN</name>
<evidence type="ECO:0000313" key="1">
    <source>
        <dbReference type="EMBL" id="SNS31468.1"/>
    </source>
</evidence>
<dbReference type="OrthoDB" id="5192985at2"/>
<organism evidence="1 2">
    <name type="scientific">Geodermatophilus saharensis</name>
    <dbReference type="NCBI Taxonomy" id="1137994"/>
    <lineage>
        <taxon>Bacteria</taxon>
        <taxon>Bacillati</taxon>
        <taxon>Actinomycetota</taxon>
        <taxon>Actinomycetes</taxon>
        <taxon>Geodermatophilales</taxon>
        <taxon>Geodermatophilaceae</taxon>
        <taxon>Geodermatophilus</taxon>
    </lineage>
</organism>
<proteinExistence type="predicted"/>
<keyword evidence="2" id="KW-1185">Reference proteome</keyword>
<dbReference type="EMBL" id="FZOH01000003">
    <property type="protein sequence ID" value="SNS31468.1"/>
    <property type="molecule type" value="Genomic_DNA"/>
</dbReference>
<dbReference type="RefSeq" id="WP_089403853.1">
    <property type="nucleotide sequence ID" value="NZ_FZOH01000003.1"/>
</dbReference>
<dbReference type="Proteomes" id="UP000198386">
    <property type="component" value="Unassembled WGS sequence"/>
</dbReference>
<accession>A0A239DHW6</accession>